<dbReference type="Proteomes" id="UP000436047">
    <property type="component" value="Unassembled WGS sequence"/>
</dbReference>
<sequence length="197" mass="21960">MKKMLHRFTTLLLVLSMLFTLYVPASAASTNEAMSYDTVASLNSSFGTVYYIEHPNERLTRTVWDVLDVVMAGASWAEFFGEPSFANLGWAVLDTVALAPVIPSSAYVRQDGKNLLDPDLLKAAMKSTPGLKEKILKGLRGVTKAEKAKVVNELSKFVSKKYVVGKYTFLLDKSTMKHILKRHHPAYWNGTIKAKQD</sequence>
<feature type="chain" id="PRO_5027096964" evidence="1">
    <location>
        <begin position="28"/>
        <end position="197"/>
    </location>
</feature>
<dbReference type="EMBL" id="VUMI01000029">
    <property type="protein sequence ID" value="MSS89909.1"/>
    <property type="molecule type" value="Genomic_DNA"/>
</dbReference>
<reference evidence="2 3" key="1">
    <citation type="submission" date="2019-08" db="EMBL/GenBank/DDBJ databases">
        <title>In-depth cultivation of the pig gut microbiome towards novel bacterial diversity and tailored functional studies.</title>
        <authorList>
            <person name="Wylensek D."/>
            <person name="Hitch T.C.A."/>
            <person name="Clavel T."/>
        </authorList>
    </citation>
    <scope>NUCLEOTIDE SEQUENCE [LARGE SCALE GENOMIC DNA]</scope>
    <source>
        <strain evidence="2 3">WCA-389-WT-23B</strain>
    </source>
</reference>
<proteinExistence type="predicted"/>
<evidence type="ECO:0000256" key="1">
    <source>
        <dbReference type="SAM" id="SignalP"/>
    </source>
</evidence>
<name>A0A6N7W3T9_9FIRM</name>
<dbReference type="RefSeq" id="WP_154466012.1">
    <property type="nucleotide sequence ID" value="NZ_VUMI01000029.1"/>
</dbReference>
<keyword evidence="1" id="KW-0732">Signal</keyword>
<protein>
    <submittedName>
        <fullName evidence="2">Uncharacterized protein</fullName>
    </submittedName>
</protein>
<evidence type="ECO:0000313" key="3">
    <source>
        <dbReference type="Proteomes" id="UP000436047"/>
    </source>
</evidence>
<dbReference type="GeneID" id="86054729"/>
<gene>
    <name evidence="2" type="ORF">FYJ45_16950</name>
</gene>
<accession>A0A6N7W3T9</accession>
<evidence type="ECO:0000313" key="2">
    <source>
        <dbReference type="EMBL" id="MSS89909.1"/>
    </source>
</evidence>
<dbReference type="AlphaFoldDB" id="A0A6N7W3T9"/>
<comment type="caution">
    <text evidence="2">The sequence shown here is derived from an EMBL/GenBank/DDBJ whole genome shotgun (WGS) entry which is preliminary data.</text>
</comment>
<feature type="signal peptide" evidence="1">
    <location>
        <begin position="1"/>
        <end position="27"/>
    </location>
</feature>
<keyword evidence="3" id="KW-1185">Reference proteome</keyword>
<organism evidence="2 3">
    <name type="scientific">Eisenbergiella porci</name>
    <dbReference type="NCBI Taxonomy" id="2652274"/>
    <lineage>
        <taxon>Bacteria</taxon>
        <taxon>Bacillati</taxon>
        <taxon>Bacillota</taxon>
        <taxon>Clostridia</taxon>
        <taxon>Lachnospirales</taxon>
        <taxon>Lachnospiraceae</taxon>
        <taxon>Eisenbergiella</taxon>
    </lineage>
</organism>